<dbReference type="InterPro" id="IPR051396">
    <property type="entry name" value="Bact_Antivir_Def_Nuclease"/>
</dbReference>
<keyword evidence="4" id="KW-1185">Reference proteome</keyword>
<evidence type="ECO:0000259" key="1">
    <source>
        <dbReference type="Pfam" id="PF13175"/>
    </source>
</evidence>
<dbReference type="OrthoDB" id="5572477at2"/>
<accession>A0A1Y1SJ07</accession>
<dbReference type="SUPFAM" id="SSF52540">
    <property type="entry name" value="P-loop containing nucleoside triphosphate hydrolases"/>
    <property type="match status" value="1"/>
</dbReference>
<dbReference type="RefSeq" id="WP_083560216.1">
    <property type="nucleotide sequence ID" value="NZ_AQQV01000001.1"/>
</dbReference>
<gene>
    <name evidence="3" type="ORF">ATO7_05260</name>
</gene>
<dbReference type="Proteomes" id="UP000192342">
    <property type="component" value="Unassembled WGS sequence"/>
</dbReference>
<dbReference type="STRING" id="1317117.ATO7_05260"/>
<evidence type="ECO:0000313" key="3">
    <source>
        <dbReference type="EMBL" id="ORE89261.1"/>
    </source>
</evidence>
<name>A0A1Y1SJ07_9GAMM</name>
<evidence type="ECO:0000259" key="2">
    <source>
        <dbReference type="Pfam" id="PF20469"/>
    </source>
</evidence>
<dbReference type="InterPro" id="IPR041685">
    <property type="entry name" value="AAA_GajA/Old/RecF-like"/>
</dbReference>
<protein>
    <submittedName>
        <fullName evidence="3">SMC domain-containing protein</fullName>
    </submittedName>
</protein>
<dbReference type="Pfam" id="PF13175">
    <property type="entry name" value="AAA_15"/>
    <property type="match status" value="1"/>
</dbReference>
<feature type="domain" description="OLD protein-like TOPRIM" evidence="2">
    <location>
        <begin position="457"/>
        <end position="524"/>
    </location>
</feature>
<proteinExistence type="predicted"/>
<dbReference type="AlphaFoldDB" id="A0A1Y1SJ07"/>
<dbReference type="PANTHER" id="PTHR43581:SF4">
    <property type="entry name" value="ATP_GTP PHOSPHATASE"/>
    <property type="match status" value="1"/>
</dbReference>
<evidence type="ECO:0000313" key="4">
    <source>
        <dbReference type="Proteomes" id="UP000192342"/>
    </source>
</evidence>
<organism evidence="3 4">
    <name type="scientific">Oceanococcus atlanticus</name>
    <dbReference type="NCBI Taxonomy" id="1317117"/>
    <lineage>
        <taxon>Bacteria</taxon>
        <taxon>Pseudomonadati</taxon>
        <taxon>Pseudomonadota</taxon>
        <taxon>Gammaproteobacteria</taxon>
        <taxon>Chromatiales</taxon>
        <taxon>Oceanococcaceae</taxon>
        <taxon>Oceanococcus</taxon>
    </lineage>
</organism>
<reference evidence="3 4" key="1">
    <citation type="submission" date="2013-04" db="EMBL/GenBank/DDBJ databases">
        <title>Oceanococcus atlanticus 22II-S10r2 Genome Sequencing.</title>
        <authorList>
            <person name="Lai Q."/>
            <person name="Li G."/>
            <person name="Shao Z."/>
        </authorList>
    </citation>
    <scope>NUCLEOTIDE SEQUENCE [LARGE SCALE GENOMIC DNA]</scope>
    <source>
        <strain evidence="3 4">22II-S10r2</strain>
    </source>
</reference>
<dbReference type="PANTHER" id="PTHR43581">
    <property type="entry name" value="ATP/GTP PHOSPHATASE"/>
    <property type="match status" value="1"/>
</dbReference>
<dbReference type="EMBL" id="AQQV01000001">
    <property type="protein sequence ID" value="ORE89261.1"/>
    <property type="molecule type" value="Genomic_DNA"/>
</dbReference>
<dbReference type="InterPro" id="IPR034139">
    <property type="entry name" value="TOPRIM_OLD"/>
</dbReference>
<feature type="domain" description="Endonuclease GajA/Old nuclease/RecF-like AAA" evidence="1">
    <location>
        <begin position="1"/>
        <end position="394"/>
    </location>
</feature>
<dbReference type="Gene3D" id="3.40.50.300">
    <property type="entry name" value="P-loop containing nucleotide triphosphate hydrolases"/>
    <property type="match status" value="1"/>
</dbReference>
<sequence>MKIESVHIENFRAFKDETIYFGNYCCLVGPNGAGKSTVLAALNVFFRQYKDSKTDLSKLSADDFHHKNVSDPIRITVTFIDLSDAAKEGLADYVRQDKLIVSAIAKYDANAERAEVKQFGNRLGMDDFRTYFEADKAGGKAGELKAIFAELKSKYPDLAGAGTKEAMATALQEYEASHPDQCSLIPSEDQFYGATRGTNRLAPHLQWVFVPAVKDITEESQESKTSGLGQLLSRTIRTKVDFSEKVSELRETLRTNYQSMLDAEQSVLDDLSKSLESKLQNWAHPAATAKVLWTQDPERSVKVDEPWAYIQLGERGFEGELARFGHGMQRSFMLTLLQELATSTDESAPTLILAIEEPELYQHPPQAKYLAEVLHDLAESENQVVVCSHSPLFVPGDDFEAIRVVREFGAPPCSKVQQLTYKDLAKSLKDVGQKLLQEKGMLAKLYPTLNPTINEMFFCKVLVLVEGIEDVAHISSYLTFLDLMTPFRRFGCHIVPVGGKSEIIKPLAMAKKLGIPAFVVIDSDTNTEKQCHIDQHKKENASISALMGYSSHSNWPDDHVWESDFVMWKTNLTELVVSELGDNWAHHKDEAAAHYGQPGGLTKNPLAVSRALKGAWDAGERSPSLVKLVENIIKFSEGTIGQSN</sequence>
<dbReference type="Pfam" id="PF20469">
    <property type="entry name" value="OLD-like_TOPRIM"/>
    <property type="match status" value="1"/>
</dbReference>
<comment type="caution">
    <text evidence="3">The sequence shown here is derived from an EMBL/GenBank/DDBJ whole genome shotgun (WGS) entry which is preliminary data.</text>
</comment>
<dbReference type="InterPro" id="IPR027417">
    <property type="entry name" value="P-loop_NTPase"/>
</dbReference>